<evidence type="ECO:0000256" key="1">
    <source>
        <dbReference type="SAM" id="Phobius"/>
    </source>
</evidence>
<feature type="transmembrane region" description="Helical" evidence="1">
    <location>
        <begin position="58"/>
        <end position="78"/>
    </location>
</feature>
<evidence type="ECO:0000313" key="2">
    <source>
        <dbReference type="EMBL" id="CAD8419960.1"/>
    </source>
</evidence>
<protein>
    <submittedName>
        <fullName evidence="2">Uncharacterized protein</fullName>
    </submittedName>
</protein>
<name>A0A7S0CEQ1_9STRA</name>
<keyword evidence="1" id="KW-1133">Transmembrane helix</keyword>
<proteinExistence type="predicted"/>
<sequence length="122" mass="13443">MMIAHRHEMVNRASARHMELQGTVPISENVIPLYVCGLHGNEITVLETDFIHTAKCQIPPIAVFILFAVHIVGIEFCADCPRSLIPQICLMGIVGVPLVSTNALVMHGKLAVYFGSSNLRYM</sequence>
<keyword evidence="1" id="KW-0472">Membrane</keyword>
<accession>A0A7S0CEQ1</accession>
<organism evidence="2">
    <name type="scientific">Proboscia inermis</name>
    <dbReference type="NCBI Taxonomy" id="420281"/>
    <lineage>
        <taxon>Eukaryota</taxon>
        <taxon>Sar</taxon>
        <taxon>Stramenopiles</taxon>
        <taxon>Ochrophyta</taxon>
        <taxon>Bacillariophyta</taxon>
        <taxon>Coscinodiscophyceae</taxon>
        <taxon>Rhizosoleniophycidae</taxon>
        <taxon>Rhizosoleniales</taxon>
        <taxon>Rhizosoleniaceae</taxon>
        <taxon>Proboscia</taxon>
    </lineage>
</organism>
<reference evidence="2" key="1">
    <citation type="submission" date="2021-01" db="EMBL/GenBank/DDBJ databases">
        <authorList>
            <person name="Corre E."/>
            <person name="Pelletier E."/>
            <person name="Niang G."/>
            <person name="Scheremetjew M."/>
            <person name="Finn R."/>
            <person name="Kale V."/>
            <person name="Holt S."/>
            <person name="Cochrane G."/>
            <person name="Meng A."/>
            <person name="Brown T."/>
            <person name="Cohen L."/>
        </authorList>
    </citation>
    <scope>NUCLEOTIDE SEQUENCE</scope>
    <source>
        <strain evidence="2">CCAP1064/1</strain>
    </source>
</reference>
<dbReference type="EMBL" id="HBEL01034202">
    <property type="protein sequence ID" value="CAD8419960.1"/>
    <property type="molecule type" value="Transcribed_RNA"/>
</dbReference>
<keyword evidence="1" id="KW-0812">Transmembrane</keyword>
<gene>
    <name evidence="2" type="ORF">PINE0816_LOCUS16095</name>
</gene>
<feature type="transmembrane region" description="Helical" evidence="1">
    <location>
        <begin position="90"/>
        <end position="114"/>
    </location>
</feature>
<dbReference type="AlphaFoldDB" id="A0A7S0CEQ1"/>